<dbReference type="Pfam" id="PF03936">
    <property type="entry name" value="Terpene_synth_C"/>
    <property type="match status" value="1"/>
</dbReference>
<accession>A0A6B7LFE7</accession>
<evidence type="ECO:0000256" key="3">
    <source>
        <dbReference type="ARBA" id="ARBA00006333"/>
    </source>
</evidence>
<comment type="similarity">
    <text evidence="3">Belongs to the terpene synthase family.</text>
</comment>
<dbReference type="GO" id="GO:0000287">
    <property type="term" value="F:magnesium ion binding"/>
    <property type="evidence" value="ECO:0007669"/>
    <property type="project" value="InterPro"/>
</dbReference>
<evidence type="ECO:0000259" key="7">
    <source>
        <dbReference type="Pfam" id="PF03936"/>
    </source>
</evidence>
<protein>
    <submittedName>
        <fullName evidence="8">Terpene synthase 8</fullName>
    </submittedName>
</protein>
<evidence type="ECO:0000256" key="1">
    <source>
        <dbReference type="ARBA" id="ARBA00001946"/>
    </source>
</evidence>
<comment type="pathway">
    <text evidence="2">Secondary metabolite biosynthesis; terpenoid biosynthesis.</text>
</comment>
<dbReference type="CDD" id="cd00684">
    <property type="entry name" value="Terpene_cyclase_plant_C1"/>
    <property type="match status" value="1"/>
</dbReference>
<dbReference type="InterPro" id="IPR008949">
    <property type="entry name" value="Isoprenoid_synthase_dom_sf"/>
</dbReference>
<keyword evidence="4" id="KW-0479">Metal-binding</keyword>
<dbReference type="SUPFAM" id="SSF48239">
    <property type="entry name" value="Terpenoid cyclases/Protein prenyltransferases"/>
    <property type="match status" value="1"/>
</dbReference>
<organism evidence="8">
    <name type="scientific">Prunella vulgaris</name>
    <name type="common">Common selfheal</name>
    <dbReference type="NCBI Taxonomy" id="39358"/>
    <lineage>
        <taxon>Eukaryota</taxon>
        <taxon>Viridiplantae</taxon>
        <taxon>Streptophyta</taxon>
        <taxon>Embryophyta</taxon>
        <taxon>Tracheophyta</taxon>
        <taxon>Spermatophyta</taxon>
        <taxon>Magnoliopsida</taxon>
        <taxon>eudicotyledons</taxon>
        <taxon>Gunneridae</taxon>
        <taxon>Pentapetalae</taxon>
        <taxon>asterids</taxon>
        <taxon>lamiids</taxon>
        <taxon>Lamiales</taxon>
        <taxon>Lamiaceae</taxon>
        <taxon>Nepetoideae</taxon>
        <taxon>Mentheae</taxon>
        <taxon>Prunellinae</taxon>
        <taxon>Prunella</taxon>
    </lineage>
</organism>
<dbReference type="InterPro" id="IPR044814">
    <property type="entry name" value="Terpene_cyclase_plant_C1"/>
</dbReference>
<sequence>MEIPAMATSMFSNNVRPNVTYHPNIWGEFFLGYASQFKGNSGVGEEEHEWLKEEIRNLFLQIRDDSPLKLDLIDSIQRLGVGYHFEKEIRETLKYIHENNPIYENEDDELRVVALRFRLLRQQGYLVPCDVFQKFLDIKGRFKESIRNDVEGTLGLYEASNFGVDGEEILDKALEFGLSTLESLVLKLNNDNNNSLLMRVKEALKIPINKTLTRLGARTFISMYKEEASHNEKLLNFAKLDFNLVQNIHQKELGHLTRWWKELNFAHKLPFARDRLVECYFWIVGVYFEPHYATARKLLTKLIYMASVLDDIYDVYGTLDELSLFTSILQRWDIGAIDQLPLYMRIYFQALFDLYVEMEEEMGKIGKSYAIKYGKQEMIRLAEVYFQEAQWSFTKYKPSMHEYMKVALISSGYMMMSANSLCVIGDPIDKEEFDWFLSNPPILRASSIITRLMDDLAGYGSEKKLSAVHYYMNENGVTKEEAITELSKQVNKAWKDLNEECVEQKAASNAILKCVMNFTRVIVVLYTDKDGYGDSRYKTKEMIKSLLVDPITI</sequence>
<evidence type="ECO:0000256" key="5">
    <source>
        <dbReference type="ARBA" id="ARBA00023239"/>
    </source>
</evidence>
<dbReference type="Pfam" id="PF01397">
    <property type="entry name" value="Terpene_synth"/>
    <property type="match status" value="1"/>
</dbReference>
<dbReference type="InterPro" id="IPR036965">
    <property type="entry name" value="Terpene_synth_N_sf"/>
</dbReference>
<proteinExistence type="evidence at transcript level"/>
<feature type="domain" description="Terpene synthase metal-binding" evidence="7">
    <location>
        <begin position="261"/>
        <end position="496"/>
    </location>
</feature>
<dbReference type="InterPro" id="IPR001906">
    <property type="entry name" value="Terpene_synth_N"/>
</dbReference>
<gene>
    <name evidence="8" type="primary">TPS8</name>
</gene>
<name>A0A6B7LFE7_PRUVU</name>
<dbReference type="AlphaFoldDB" id="A0A6B7LFE7"/>
<dbReference type="SFLD" id="SFLDS00005">
    <property type="entry name" value="Isoprenoid_Synthase_Type_I"/>
    <property type="match status" value="1"/>
</dbReference>
<dbReference type="GO" id="GO:0016102">
    <property type="term" value="P:diterpenoid biosynthetic process"/>
    <property type="evidence" value="ECO:0007669"/>
    <property type="project" value="InterPro"/>
</dbReference>
<dbReference type="FunFam" id="1.50.10.130:FF:000001">
    <property type="entry name" value="Isoprene synthase, chloroplastic"/>
    <property type="match status" value="1"/>
</dbReference>
<evidence type="ECO:0000259" key="6">
    <source>
        <dbReference type="Pfam" id="PF01397"/>
    </source>
</evidence>
<dbReference type="InterPro" id="IPR050148">
    <property type="entry name" value="Terpene_synthase-like"/>
</dbReference>
<evidence type="ECO:0000256" key="4">
    <source>
        <dbReference type="ARBA" id="ARBA00022723"/>
    </source>
</evidence>
<dbReference type="Gene3D" id="1.50.10.130">
    <property type="entry name" value="Terpene synthase, N-terminal domain"/>
    <property type="match status" value="1"/>
</dbReference>
<evidence type="ECO:0000256" key="2">
    <source>
        <dbReference type="ARBA" id="ARBA00004721"/>
    </source>
</evidence>
<reference evidence="8" key="1">
    <citation type="submission" date="2018-12" db="EMBL/GenBank/DDBJ databases">
        <title>Transcriptomic Insight into Terpenoid Biosynthesis in Prunella vulgaris.</title>
        <authorList>
            <person name="Cui G."/>
            <person name="Zhang H."/>
            <person name="Jin B."/>
            <person name="Guo J."/>
            <person name="Bu J."/>
            <person name="Huang L."/>
        </authorList>
    </citation>
    <scope>NUCLEOTIDE SEQUENCE</scope>
    <source>
        <tissue evidence="8">Root</tissue>
    </source>
</reference>
<dbReference type="PANTHER" id="PTHR31225:SF221">
    <property type="entry name" value="(-)-GERMACRENE D SYNTHASE"/>
    <property type="match status" value="1"/>
</dbReference>
<dbReference type="InterPro" id="IPR005630">
    <property type="entry name" value="Terpene_synthase_metal-bd"/>
</dbReference>
<dbReference type="SUPFAM" id="SSF48576">
    <property type="entry name" value="Terpenoid synthases"/>
    <property type="match status" value="1"/>
</dbReference>
<keyword evidence="5" id="KW-0456">Lyase</keyword>
<evidence type="ECO:0000313" key="8">
    <source>
        <dbReference type="EMBL" id="QEV81847.1"/>
    </source>
</evidence>
<dbReference type="PANTHER" id="PTHR31225">
    <property type="entry name" value="OS04G0344100 PROTEIN-RELATED"/>
    <property type="match status" value="1"/>
</dbReference>
<dbReference type="EMBL" id="MK272840">
    <property type="protein sequence ID" value="QEV81847.1"/>
    <property type="molecule type" value="mRNA"/>
</dbReference>
<dbReference type="InterPro" id="IPR034741">
    <property type="entry name" value="Terpene_cyclase-like_1_C"/>
</dbReference>
<comment type="cofactor">
    <cofactor evidence="1">
        <name>Mg(2+)</name>
        <dbReference type="ChEBI" id="CHEBI:18420"/>
    </cofactor>
</comment>
<dbReference type="Gene3D" id="1.10.600.10">
    <property type="entry name" value="Farnesyl Diphosphate Synthase"/>
    <property type="match status" value="1"/>
</dbReference>
<dbReference type="GO" id="GO:0010333">
    <property type="term" value="F:terpene synthase activity"/>
    <property type="evidence" value="ECO:0007669"/>
    <property type="project" value="InterPro"/>
</dbReference>
<dbReference type="SFLD" id="SFLDG01019">
    <property type="entry name" value="Terpene_Cyclase_Like_1_C_Termi"/>
    <property type="match status" value="1"/>
</dbReference>
<dbReference type="InterPro" id="IPR008930">
    <property type="entry name" value="Terpenoid_cyclase/PrenylTrfase"/>
</dbReference>
<feature type="domain" description="Terpene synthase N-terminal" evidence="6">
    <location>
        <begin position="25"/>
        <end position="204"/>
    </location>
</feature>
<dbReference type="FunFam" id="1.10.600.10:FF:000007">
    <property type="entry name" value="Isoprene synthase, chloroplastic"/>
    <property type="match status" value="1"/>
</dbReference>